<dbReference type="GO" id="GO:0006325">
    <property type="term" value="P:chromatin organization"/>
    <property type="evidence" value="ECO:0007669"/>
    <property type="project" value="UniProtKB-ARBA"/>
</dbReference>
<evidence type="ECO:0000256" key="1">
    <source>
        <dbReference type="ARBA" id="ARBA00023117"/>
    </source>
</evidence>
<evidence type="ECO:0000256" key="3">
    <source>
        <dbReference type="SAM" id="MobiDB-lite"/>
    </source>
</evidence>
<sequence length="153" mass="16834">MSSAVMNDILSHKHAAYFAGPVRDRDAPGYGDIVRQPQNLKMIKTAITAGTQLVKATSSTTDSPSEAGNAMSGTVELERTVDTTPPKVIVNGAQLEKELMRMFANAYMFNPGEDGMALSTKEMFSDVEQKISEWRGTERADEEDDTKGKRRKM</sequence>
<dbReference type="OrthoDB" id="21449at2759"/>
<keyword evidence="1 2" id="KW-0103">Bromodomain</keyword>
<evidence type="ECO:0000259" key="4">
    <source>
        <dbReference type="PROSITE" id="PS50014"/>
    </source>
</evidence>
<dbReference type="EMBL" id="ML992667">
    <property type="protein sequence ID" value="KAF2214640.1"/>
    <property type="molecule type" value="Genomic_DNA"/>
</dbReference>
<accession>A0A6A6FMQ3</accession>
<dbReference type="PANTHER" id="PTHR15398">
    <property type="entry name" value="BROMODOMAIN-CONTAINING PROTEIN 8"/>
    <property type="match status" value="1"/>
</dbReference>
<protein>
    <recommendedName>
        <fullName evidence="4">Bromo domain-containing protein</fullName>
    </recommendedName>
</protein>
<dbReference type="Pfam" id="PF00439">
    <property type="entry name" value="Bromodomain"/>
    <property type="match status" value="1"/>
</dbReference>
<dbReference type="PANTHER" id="PTHR15398:SF4">
    <property type="entry name" value="BROMODOMAIN-CONTAINING PROTEIN 8 ISOFORM X1"/>
    <property type="match status" value="1"/>
</dbReference>
<reference evidence="5" key="1">
    <citation type="journal article" date="2020" name="Stud. Mycol.">
        <title>101 Dothideomycetes genomes: a test case for predicting lifestyles and emergence of pathogens.</title>
        <authorList>
            <person name="Haridas S."/>
            <person name="Albert R."/>
            <person name="Binder M."/>
            <person name="Bloem J."/>
            <person name="Labutti K."/>
            <person name="Salamov A."/>
            <person name="Andreopoulos B."/>
            <person name="Baker S."/>
            <person name="Barry K."/>
            <person name="Bills G."/>
            <person name="Bluhm B."/>
            <person name="Cannon C."/>
            <person name="Castanera R."/>
            <person name="Culley D."/>
            <person name="Daum C."/>
            <person name="Ezra D."/>
            <person name="Gonzalez J."/>
            <person name="Henrissat B."/>
            <person name="Kuo A."/>
            <person name="Liang C."/>
            <person name="Lipzen A."/>
            <person name="Lutzoni F."/>
            <person name="Magnuson J."/>
            <person name="Mondo S."/>
            <person name="Nolan M."/>
            <person name="Ohm R."/>
            <person name="Pangilinan J."/>
            <person name="Park H.-J."/>
            <person name="Ramirez L."/>
            <person name="Alfaro M."/>
            <person name="Sun H."/>
            <person name="Tritt A."/>
            <person name="Yoshinaga Y."/>
            <person name="Zwiers L.-H."/>
            <person name="Turgeon B."/>
            <person name="Goodwin S."/>
            <person name="Spatafora J."/>
            <person name="Crous P."/>
            <person name="Grigoriev I."/>
        </authorList>
    </citation>
    <scope>NUCLEOTIDE SEQUENCE</scope>
    <source>
        <strain evidence="5">SCOH1-5</strain>
    </source>
</reference>
<feature type="domain" description="Bromo" evidence="4">
    <location>
        <begin position="10"/>
        <end position="117"/>
    </location>
</feature>
<dbReference type="Gene3D" id="1.20.920.10">
    <property type="entry name" value="Bromodomain-like"/>
    <property type="match status" value="1"/>
</dbReference>
<name>A0A6A6FMQ3_9PEZI</name>
<organism evidence="5 6">
    <name type="scientific">Cercospora zeae-maydis SCOH1-5</name>
    <dbReference type="NCBI Taxonomy" id="717836"/>
    <lineage>
        <taxon>Eukaryota</taxon>
        <taxon>Fungi</taxon>
        <taxon>Dikarya</taxon>
        <taxon>Ascomycota</taxon>
        <taxon>Pezizomycotina</taxon>
        <taxon>Dothideomycetes</taxon>
        <taxon>Dothideomycetidae</taxon>
        <taxon>Mycosphaerellales</taxon>
        <taxon>Mycosphaerellaceae</taxon>
        <taxon>Cercospora</taxon>
    </lineage>
</organism>
<keyword evidence="6" id="KW-1185">Reference proteome</keyword>
<dbReference type="Proteomes" id="UP000799539">
    <property type="component" value="Unassembled WGS sequence"/>
</dbReference>
<evidence type="ECO:0000256" key="2">
    <source>
        <dbReference type="PROSITE-ProRule" id="PRU00035"/>
    </source>
</evidence>
<dbReference type="PROSITE" id="PS50014">
    <property type="entry name" value="BROMODOMAIN_2"/>
    <property type="match status" value="1"/>
</dbReference>
<dbReference type="GO" id="GO:0035267">
    <property type="term" value="C:NuA4 histone acetyltransferase complex"/>
    <property type="evidence" value="ECO:0007669"/>
    <property type="project" value="TreeGrafter"/>
</dbReference>
<evidence type="ECO:0000313" key="5">
    <source>
        <dbReference type="EMBL" id="KAF2214640.1"/>
    </source>
</evidence>
<proteinExistence type="predicted"/>
<feature type="compositionally biased region" description="Basic and acidic residues" evidence="3">
    <location>
        <begin position="129"/>
        <end position="139"/>
    </location>
</feature>
<feature type="region of interest" description="Disordered" evidence="3">
    <location>
        <begin position="129"/>
        <end position="153"/>
    </location>
</feature>
<dbReference type="InterPro" id="IPR036427">
    <property type="entry name" value="Bromodomain-like_sf"/>
</dbReference>
<dbReference type="InterPro" id="IPR001487">
    <property type="entry name" value="Bromodomain"/>
</dbReference>
<gene>
    <name evidence="5" type="ORF">CERZMDRAFT_90178</name>
</gene>
<evidence type="ECO:0000313" key="6">
    <source>
        <dbReference type="Proteomes" id="UP000799539"/>
    </source>
</evidence>
<dbReference type="SUPFAM" id="SSF47370">
    <property type="entry name" value="Bromodomain"/>
    <property type="match status" value="1"/>
</dbReference>
<dbReference type="AlphaFoldDB" id="A0A6A6FMQ3"/>